<name>A0AAD2G3C6_9STRA</name>
<dbReference type="AlphaFoldDB" id="A0AAD2G3C6"/>
<reference evidence="2" key="1">
    <citation type="submission" date="2023-08" db="EMBL/GenBank/DDBJ databases">
        <authorList>
            <person name="Audoor S."/>
            <person name="Bilcke G."/>
        </authorList>
    </citation>
    <scope>NUCLEOTIDE SEQUENCE</scope>
</reference>
<feature type="region of interest" description="Disordered" evidence="1">
    <location>
        <begin position="124"/>
        <end position="162"/>
    </location>
</feature>
<evidence type="ECO:0000256" key="1">
    <source>
        <dbReference type="SAM" id="MobiDB-lite"/>
    </source>
</evidence>
<gene>
    <name evidence="2" type="ORF">CYCCA115_LOCUS18874</name>
</gene>
<dbReference type="Proteomes" id="UP001295423">
    <property type="component" value="Unassembled WGS sequence"/>
</dbReference>
<evidence type="ECO:0000313" key="3">
    <source>
        <dbReference type="Proteomes" id="UP001295423"/>
    </source>
</evidence>
<protein>
    <submittedName>
        <fullName evidence="2">Uncharacterized protein</fullName>
    </submittedName>
</protein>
<proteinExistence type="predicted"/>
<keyword evidence="3" id="KW-1185">Reference proteome</keyword>
<comment type="caution">
    <text evidence="2">The sequence shown here is derived from an EMBL/GenBank/DDBJ whole genome shotgun (WGS) entry which is preliminary data.</text>
</comment>
<evidence type="ECO:0000313" key="2">
    <source>
        <dbReference type="EMBL" id="CAJ1960748.1"/>
    </source>
</evidence>
<dbReference type="EMBL" id="CAKOGP040002069">
    <property type="protein sequence ID" value="CAJ1960748.1"/>
    <property type="molecule type" value="Genomic_DNA"/>
</dbReference>
<organism evidence="2 3">
    <name type="scientific">Cylindrotheca closterium</name>
    <dbReference type="NCBI Taxonomy" id="2856"/>
    <lineage>
        <taxon>Eukaryota</taxon>
        <taxon>Sar</taxon>
        <taxon>Stramenopiles</taxon>
        <taxon>Ochrophyta</taxon>
        <taxon>Bacillariophyta</taxon>
        <taxon>Bacillariophyceae</taxon>
        <taxon>Bacillariophycidae</taxon>
        <taxon>Bacillariales</taxon>
        <taxon>Bacillariaceae</taxon>
        <taxon>Cylindrotheca</taxon>
    </lineage>
</organism>
<sequence>MQRQRVPSLIFCVGSSASLTSAVSYQTLDAEDSRPSSLRGLGRGFGLVLGMDDALMSNTAPRLPKRLSSRGMGLRKLSSSFHIDHQESMRNATFSPKASGKKKLHSPVNRFGCFVRPMLGSPALTQASRKTRTSECSSDTPLTVPQRKSSEQSCMSPLSPNSPRTIKAFTVLSGLQNAKFGDLLNTSSHSSKSNNTTQRLPARPVQTRRFNNNHVRM</sequence>
<accession>A0AAD2G3C6</accession>
<feature type="region of interest" description="Disordered" evidence="1">
    <location>
        <begin position="183"/>
        <end position="203"/>
    </location>
</feature>
<feature type="compositionally biased region" description="Low complexity" evidence="1">
    <location>
        <begin position="185"/>
        <end position="197"/>
    </location>
</feature>